<dbReference type="InterPro" id="IPR037049">
    <property type="entry name" value="DUF1214_C_sf"/>
</dbReference>
<proteinExistence type="predicted"/>
<dbReference type="PANTHER" id="PTHR36509:SF2">
    <property type="entry name" value="BLL3101 PROTEIN"/>
    <property type="match status" value="1"/>
</dbReference>
<dbReference type="Proteomes" id="UP001596150">
    <property type="component" value="Unassembled WGS sequence"/>
</dbReference>
<dbReference type="PANTHER" id="PTHR36509">
    <property type="entry name" value="BLL3101 PROTEIN"/>
    <property type="match status" value="1"/>
</dbReference>
<evidence type="ECO:0000259" key="2">
    <source>
        <dbReference type="Pfam" id="PF06863"/>
    </source>
</evidence>
<name>A0ABW0Q196_9HYPH</name>
<dbReference type="SUPFAM" id="SSF160935">
    <property type="entry name" value="VPA0735-like"/>
    <property type="match status" value="1"/>
</dbReference>
<comment type="caution">
    <text evidence="3">The sequence shown here is derived from an EMBL/GenBank/DDBJ whole genome shotgun (WGS) entry which is preliminary data.</text>
</comment>
<sequence>MPFLDMWSDVFTVPGTRTSGNGEQTFAIVGPDWQGTLPAGVTEYRSPTGTGLMIGRTQTNGKADYEAVHQFQDGMKAVPLSAYGKPYTAPKGVVDTNQDMSAPPDQVEAMDAPKFFGTFAELMKTNLPHANDYPILDQLKRIGIEPGKSFDFALAPKEVQEALAAASGVAVPQIKEAWATSGVLTNGWRTNVTAIGTYGTDYLHRAGVAFGGYGANAIEDALYPTAFADADGKPFSSDNRYVLHFAKGQTPPVGGFWSQTMYDERQLFTPNLIDRYAIGDRDKLVFNEDGSLDLYVQTASPGEDKEANWLPAPECGAFTMNLRLYWPKAEATSGSWAPPPVQRVN</sequence>
<dbReference type="Pfam" id="PF06863">
    <property type="entry name" value="DUF1254"/>
    <property type="match status" value="1"/>
</dbReference>
<gene>
    <name evidence="3" type="ORF">ACFPP9_16855</name>
</gene>
<evidence type="ECO:0000313" key="3">
    <source>
        <dbReference type="EMBL" id="MFC5517457.1"/>
    </source>
</evidence>
<dbReference type="Gene3D" id="2.60.120.600">
    <property type="entry name" value="Domain of unknown function DUF1214, C-terminal domain"/>
    <property type="match status" value="1"/>
</dbReference>
<reference evidence="4" key="1">
    <citation type="journal article" date="2019" name="Int. J. Syst. Evol. Microbiol.">
        <title>The Global Catalogue of Microorganisms (GCM) 10K type strain sequencing project: providing services to taxonomists for standard genome sequencing and annotation.</title>
        <authorList>
            <consortium name="The Broad Institute Genomics Platform"/>
            <consortium name="The Broad Institute Genome Sequencing Center for Infectious Disease"/>
            <person name="Wu L."/>
            <person name="Ma J."/>
        </authorList>
    </citation>
    <scope>NUCLEOTIDE SEQUENCE [LARGE SCALE GENOMIC DNA]</scope>
    <source>
        <strain evidence="4">KACC 12633</strain>
    </source>
</reference>
<dbReference type="Pfam" id="PF06742">
    <property type="entry name" value="DUF1214"/>
    <property type="match status" value="1"/>
</dbReference>
<evidence type="ECO:0000259" key="1">
    <source>
        <dbReference type="Pfam" id="PF06742"/>
    </source>
</evidence>
<accession>A0ABW0Q196</accession>
<dbReference type="RefSeq" id="WP_380224725.1">
    <property type="nucleotide sequence ID" value="NZ_JAPKNH010000018.1"/>
</dbReference>
<dbReference type="InterPro" id="IPR010621">
    <property type="entry name" value="DUF1214"/>
</dbReference>
<keyword evidence="4" id="KW-1185">Reference proteome</keyword>
<dbReference type="InterPro" id="IPR010679">
    <property type="entry name" value="DUF1254"/>
</dbReference>
<protein>
    <submittedName>
        <fullName evidence="3">DUF1254 domain-containing protein</fullName>
    </submittedName>
</protein>
<feature type="domain" description="DUF1254" evidence="2">
    <location>
        <begin position="1"/>
        <end position="79"/>
    </location>
</feature>
<feature type="domain" description="DUF1214" evidence="1">
    <location>
        <begin position="221"/>
        <end position="328"/>
    </location>
</feature>
<organism evidence="3 4">
    <name type="scientific">Kaistia terrae</name>
    <dbReference type="NCBI Taxonomy" id="537017"/>
    <lineage>
        <taxon>Bacteria</taxon>
        <taxon>Pseudomonadati</taxon>
        <taxon>Pseudomonadota</taxon>
        <taxon>Alphaproteobacteria</taxon>
        <taxon>Hyphomicrobiales</taxon>
        <taxon>Kaistiaceae</taxon>
        <taxon>Kaistia</taxon>
    </lineage>
</organism>
<evidence type="ECO:0000313" key="4">
    <source>
        <dbReference type="Proteomes" id="UP001596150"/>
    </source>
</evidence>
<dbReference type="Gene3D" id="2.60.40.1610">
    <property type="entry name" value="Domain of unknown function DUF1254"/>
    <property type="match status" value="1"/>
</dbReference>
<dbReference type="InterPro" id="IPR037050">
    <property type="entry name" value="DUF1254_sf"/>
</dbReference>
<dbReference type="EMBL" id="JBHSML010000008">
    <property type="protein sequence ID" value="MFC5517457.1"/>
    <property type="molecule type" value="Genomic_DNA"/>
</dbReference>